<proteinExistence type="predicted"/>
<dbReference type="EMBL" id="JAULSV010000003">
    <property type="protein sequence ID" value="KAK0649323.1"/>
    <property type="molecule type" value="Genomic_DNA"/>
</dbReference>
<dbReference type="SUPFAM" id="SSF56112">
    <property type="entry name" value="Protein kinase-like (PK-like)"/>
    <property type="match status" value="1"/>
</dbReference>
<dbReference type="Gene3D" id="1.20.120.1020">
    <property type="entry name" value="Prion-inhibition and propagation, HeLo domain"/>
    <property type="match status" value="1"/>
</dbReference>
<reference evidence="4" key="1">
    <citation type="submission" date="2023-06" db="EMBL/GenBank/DDBJ databases">
        <title>Genome-scale phylogeny and comparative genomics of the fungal order Sordariales.</title>
        <authorList>
            <consortium name="Lawrence Berkeley National Laboratory"/>
            <person name="Hensen N."/>
            <person name="Bonometti L."/>
            <person name="Westerberg I."/>
            <person name="Brannstrom I.O."/>
            <person name="Guillou S."/>
            <person name="Cros-Aarteil S."/>
            <person name="Calhoun S."/>
            <person name="Haridas S."/>
            <person name="Kuo A."/>
            <person name="Mondo S."/>
            <person name="Pangilinan J."/>
            <person name="Riley R."/>
            <person name="Labutti K."/>
            <person name="Andreopoulos B."/>
            <person name="Lipzen A."/>
            <person name="Chen C."/>
            <person name="Yanf M."/>
            <person name="Daum C."/>
            <person name="Ng V."/>
            <person name="Clum A."/>
            <person name="Steindorff A."/>
            <person name="Ohm R."/>
            <person name="Martin F."/>
            <person name="Silar P."/>
            <person name="Natvig D."/>
            <person name="Lalanne C."/>
            <person name="Gautier V."/>
            <person name="Ament-Velasquez S.L."/>
            <person name="Kruys A."/>
            <person name="Hutchinson M.I."/>
            <person name="Powell A.J."/>
            <person name="Barry K."/>
            <person name="Miller A.N."/>
            <person name="Grigoriev I.V."/>
            <person name="Debuchy R."/>
            <person name="Gladieux P."/>
            <person name="Thoren M.H."/>
            <person name="Johannesson H."/>
        </authorList>
    </citation>
    <scope>NUCLEOTIDE SEQUENCE</scope>
    <source>
        <strain evidence="4">SMH2532-1</strain>
    </source>
</reference>
<feature type="region of interest" description="Disordered" evidence="2">
    <location>
        <begin position="124"/>
        <end position="154"/>
    </location>
</feature>
<dbReference type="PANTHER" id="PTHR37542">
    <property type="entry name" value="HELO DOMAIN-CONTAINING PROTEIN-RELATED"/>
    <property type="match status" value="1"/>
</dbReference>
<keyword evidence="5" id="KW-1185">Reference proteome</keyword>
<evidence type="ECO:0000259" key="3">
    <source>
        <dbReference type="Pfam" id="PF14479"/>
    </source>
</evidence>
<dbReference type="Pfam" id="PF14479">
    <property type="entry name" value="HeLo"/>
    <property type="match status" value="1"/>
</dbReference>
<comment type="caution">
    <text evidence="4">The sequence shown here is derived from an EMBL/GenBank/DDBJ whole genome shotgun (WGS) entry which is preliminary data.</text>
</comment>
<dbReference type="AlphaFoldDB" id="A0AA39YB77"/>
<accession>A0AA39YB77</accession>
<feature type="domain" description="Prion-inhibition and propagation HeLo" evidence="3">
    <location>
        <begin position="8"/>
        <end position="232"/>
    </location>
</feature>
<evidence type="ECO:0000256" key="2">
    <source>
        <dbReference type="SAM" id="MobiDB-lite"/>
    </source>
</evidence>
<keyword evidence="4" id="KW-0034">Amyloid</keyword>
<gene>
    <name evidence="4" type="ORF">B0T16DRAFT_409836</name>
</gene>
<sequence length="680" mass="76342">MEPGTYISIAQIAFQGAVFAVKTFRKGLNYSNDAERLVLGLEVERFRLHLWGENVGLSPGDGEPAALPERMIPICEVLKNYLEEIEQLVKNADVLSDRYGLLETEEPPTKSELVRRLVQRMQRSIASSSSKRRARLVEGRNDDDTDGDGEEEQELLEELDLNEKPKTTTWRRVRWAVRDLDKFDSLIKDLAQRINKLNDLMTETQQQKTREDNYRINMIVVGSAVDEASLELIRAAMRGQSDTSQVRAAVERKALAVAYSEQSHGQSGTRRTAQATAIQAIQPLSLDDFVLPDNFGESKRLITVKRSGGPPESFYLLERKSFDANILPQDMTRLTNRIRRLVLLLQKPKSPDFQTPHAEGCIKDAARFCWWIVFRYPLRITTLPPPETPLRLLKKNKGAPVSLFSLLIPTAKFRPPLEQRFALASAICNTFSELYLSGWLHKGIRSDNILLPLAGATLQSNPGGFSAQEMQQILSLPLVCGFDYSRHESEWATIDKARNSGDVKSAIYRHPDYQGEAAEGYKVQYDVYSVGLILVEIALWVPLSSFLDAKKSTSSGPSSAPAPLLGTPEKPASVSLSADMKSFHTPHAQELRKRVISRVNNELAFRTGSSYCKAARFCLELADKQLDSEDEDVGEVGVHPAMEFYNNVVVPLASLGKLHFEIRQGVYFRTTPVPDHHVYI</sequence>
<organism evidence="4 5">
    <name type="scientific">Cercophora newfieldiana</name>
    <dbReference type="NCBI Taxonomy" id="92897"/>
    <lineage>
        <taxon>Eukaryota</taxon>
        <taxon>Fungi</taxon>
        <taxon>Dikarya</taxon>
        <taxon>Ascomycota</taxon>
        <taxon>Pezizomycotina</taxon>
        <taxon>Sordariomycetes</taxon>
        <taxon>Sordariomycetidae</taxon>
        <taxon>Sordariales</taxon>
        <taxon>Lasiosphaeriaceae</taxon>
        <taxon>Cercophora</taxon>
    </lineage>
</organism>
<evidence type="ECO:0000313" key="5">
    <source>
        <dbReference type="Proteomes" id="UP001174936"/>
    </source>
</evidence>
<keyword evidence="1" id="KW-0175">Coiled coil</keyword>
<name>A0AA39YB77_9PEZI</name>
<dbReference type="PANTHER" id="PTHR37542:SF3">
    <property type="entry name" value="PRION-INHIBITION AND PROPAGATION HELO DOMAIN-CONTAINING PROTEIN"/>
    <property type="match status" value="1"/>
</dbReference>
<evidence type="ECO:0000256" key="1">
    <source>
        <dbReference type="SAM" id="Coils"/>
    </source>
</evidence>
<keyword evidence="4" id="KW-0640">Prion</keyword>
<dbReference type="InterPro" id="IPR011009">
    <property type="entry name" value="Kinase-like_dom_sf"/>
</dbReference>
<feature type="coiled-coil region" evidence="1">
    <location>
        <begin position="180"/>
        <end position="207"/>
    </location>
</feature>
<feature type="compositionally biased region" description="Acidic residues" evidence="2">
    <location>
        <begin position="143"/>
        <end position="154"/>
    </location>
</feature>
<evidence type="ECO:0000313" key="4">
    <source>
        <dbReference type="EMBL" id="KAK0649323.1"/>
    </source>
</evidence>
<dbReference type="InterPro" id="IPR038305">
    <property type="entry name" value="HeLo_sf"/>
</dbReference>
<dbReference type="Proteomes" id="UP001174936">
    <property type="component" value="Unassembled WGS sequence"/>
</dbReference>
<protein>
    <submittedName>
        <fullName evidence="4">Prion-inhibition and propagation-domain-containing protein</fullName>
    </submittedName>
</protein>
<dbReference type="Gene3D" id="1.10.510.10">
    <property type="entry name" value="Transferase(Phosphotransferase) domain 1"/>
    <property type="match status" value="1"/>
</dbReference>
<dbReference type="InterPro" id="IPR029498">
    <property type="entry name" value="HeLo_dom"/>
</dbReference>